<dbReference type="GO" id="GO:0030170">
    <property type="term" value="F:pyridoxal phosphate binding"/>
    <property type="evidence" value="ECO:0007669"/>
    <property type="project" value="InterPro"/>
</dbReference>
<dbReference type="RefSeq" id="WP_251486944.1">
    <property type="nucleotide sequence ID" value="NZ_CAJSLV010000045.1"/>
</dbReference>
<sequence>MSHATITAVSSDTDHRFSKPNRTTVRLLAGLGVEGDAHLGVTVQHLSRVAQDPTQPNLRQVHLIHSELFDELREAGYAVAPGDLGENVTTRGIDLLALPTGTRLRLGADAVVEITGLRNPCLQIDRFRTGLLKQVVGRDAAGDVVRKAGVMAVVLSGGTLRPGDPITAELPALPHRPLERV</sequence>
<protein>
    <submittedName>
        <fullName evidence="2">MOSC domain-containing protein YiiM</fullName>
    </submittedName>
</protein>
<name>A0A9W4GRB6_9ACTN</name>
<gene>
    <name evidence="2" type="ORF">SCOCK_170014</name>
</gene>
<comment type="caution">
    <text evidence="2">The sequence shown here is derived from an EMBL/GenBank/DDBJ whole genome shotgun (WGS) entry which is preliminary data.</text>
</comment>
<dbReference type="Proteomes" id="UP001152519">
    <property type="component" value="Unassembled WGS sequence"/>
</dbReference>
<dbReference type="Pfam" id="PF03473">
    <property type="entry name" value="MOSC"/>
    <property type="match status" value="1"/>
</dbReference>
<dbReference type="PANTHER" id="PTHR36930:SF1">
    <property type="entry name" value="MOSC DOMAIN-CONTAINING PROTEIN"/>
    <property type="match status" value="1"/>
</dbReference>
<dbReference type="PROSITE" id="PS51340">
    <property type="entry name" value="MOSC"/>
    <property type="match status" value="1"/>
</dbReference>
<dbReference type="SUPFAM" id="SSF50800">
    <property type="entry name" value="PK beta-barrel domain-like"/>
    <property type="match status" value="1"/>
</dbReference>
<dbReference type="GO" id="GO:0003824">
    <property type="term" value="F:catalytic activity"/>
    <property type="evidence" value="ECO:0007669"/>
    <property type="project" value="InterPro"/>
</dbReference>
<dbReference type="Gene3D" id="2.40.33.20">
    <property type="entry name" value="PK beta-barrel domain-like"/>
    <property type="match status" value="1"/>
</dbReference>
<feature type="domain" description="MOSC" evidence="1">
    <location>
        <begin position="15"/>
        <end position="169"/>
    </location>
</feature>
<reference evidence="2" key="1">
    <citation type="submission" date="2021-05" db="EMBL/GenBank/DDBJ databases">
        <authorList>
            <person name="Arsene-Ploetze F."/>
        </authorList>
    </citation>
    <scope>NUCLEOTIDE SEQUENCE</scope>
    <source>
        <strain evidence="2">DSM 42138</strain>
    </source>
</reference>
<dbReference type="GO" id="GO:0030151">
    <property type="term" value="F:molybdenum ion binding"/>
    <property type="evidence" value="ECO:0007669"/>
    <property type="project" value="InterPro"/>
</dbReference>
<evidence type="ECO:0000259" key="1">
    <source>
        <dbReference type="PROSITE" id="PS51340"/>
    </source>
</evidence>
<evidence type="ECO:0000313" key="3">
    <source>
        <dbReference type="Proteomes" id="UP001152519"/>
    </source>
</evidence>
<dbReference type="PANTHER" id="PTHR36930">
    <property type="entry name" value="METAL-SULFUR CLUSTER BIOSYNTHESIS PROTEINS YUAD-RELATED"/>
    <property type="match status" value="1"/>
</dbReference>
<dbReference type="InterPro" id="IPR052716">
    <property type="entry name" value="MOSC_domain"/>
</dbReference>
<keyword evidence="3" id="KW-1185">Reference proteome</keyword>
<dbReference type="AlphaFoldDB" id="A0A9W4GRB6"/>
<proteinExistence type="predicted"/>
<evidence type="ECO:0000313" key="2">
    <source>
        <dbReference type="EMBL" id="CAG6392456.1"/>
    </source>
</evidence>
<organism evidence="2 3">
    <name type="scientific">Actinacidiphila cocklensis</name>
    <dbReference type="NCBI Taxonomy" id="887465"/>
    <lineage>
        <taxon>Bacteria</taxon>
        <taxon>Bacillati</taxon>
        <taxon>Actinomycetota</taxon>
        <taxon>Actinomycetes</taxon>
        <taxon>Kitasatosporales</taxon>
        <taxon>Streptomycetaceae</taxon>
        <taxon>Actinacidiphila</taxon>
    </lineage>
</organism>
<dbReference type="EMBL" id="CAJSLV010000045">
    <property type="protein sequence ID" value="CAG6392456.1"/>
    <property type="molecule type" value="Genomic_DNA"/>
</dbReference>
<dbReference type="InterPro" id="IPR011037">
    <property type="entry name" value="Pyrv_Knase-like_insert_dom_sf"/>
</dbReference>
<dbReference type="InterPro" id="IPR005302">
    <property type="entry name" value="MoCF_Sase_C"/>
</dbReference>
<accession>A0A9W4GRB6</accession>